<sequence length="299" mass="35377">MARQQHSPEEKSKLVLEAIRGERTINEIAAENNIHPNMLSKWKREAETQLYTLFQNNSSKERKAQKAREAEINDLYAQIGKLTTQNEWLKKNLVSKLSVPEHRLLVDMNGSTLPISVQASLLELNRSGLYYQPAPHSTEDLYIKQMIDKIYTRYPMYGYRRICWYLNEKEHYLINHKDWQLSDTMEIGFVPDTSHKALKVSKPEIMNSDQGSHFTSPKFTQIFLDAGSKISMDHRGRAYDNIFVERLWRTVKYEDVYPNAYETPRDARIGINNYMNFYNHERPHSRLKNRTPKEVYWDR</sequence>
<dbReference type="Pfam" id="PF01527">
    <property type="entry name" value="HTH_Tnp_1"/>
    <property type="match status" value="1"/>
</dbReference>
<dbReference type="SUPFAM" id="SSF53098">
    <property type="entry name" value="Ribonuclease H-like"/>
    <property type="match status" value="1"/>
</dbReference>
<organism evidence="2 3">
    <name type="scientific">Coprococcus intestinihominis</name>
    <dbReference type="NCBI Taxonomy" id="3133154"/>
    <lineage>
        <taxon>Bacteria</taxon>
        <taxon>Bacillati</taxon>
        <taxon>Bacillota</taxon>
        <taxon>Clostridia</taxon>
        <taxon>Lachnospirales</taxon>
        <taxon>Lachnospiraceae</taxon>
        <taxon>Coprococcus</taxon>
    </lineage>
</organism>
<reference evidence="2 3" key="1">
    <citation type="submission" date="2024-03" db="EMBL/GenBank/DDBJ databases">
        <title>Human intestinal bacterial collection.</title>
        <authorList>
            <person name="Pauvert C."/>
            <person name="Hitch T.C.A."/>
            <person name="Clavel T."/>
        </authorList>
    </citation>
    <scope>NUCLEOTIDE SEQUENCE [LARGE SCALE GENOMIC DNA]</scope>
    <source>
        <strain evidence="2 3">CLA-AA-H190</strain>
    </source>
</reference>
<dbReference type="RefSeq" id="WP_349084507.1">
    <property type="nucleotide sequence ID" value="NZ_JBBMEK010000046.1"/>
</dbReference>
<dbReference type="Pfam" id="PF13683">
    <property type="entry name" value="rve_3"/>
    <property type="match status" value="1"/>
</dbReference>
<dbReference type="InterPro" id="IPR009057">
    <property type="entry name" value="Homeodomain-like_sf"/>
</dbReference>
<dbReference type="EMBL" id="JBBMEK010000046">
    <property type="protein sequence ID" value="MEQ2364555.1"/>
    <property type="molecule type" value="Genomic_DNA"/>
</dbReference>
<evidence type="ECO:0000313" key="3">
    <source>
        <dbReference type="Proteomes" id="UP001469749"/>
    </source>
</evidence>
<dbReference type="Gene3D" id="3.30.420.10">
    <property type="entry name" value="Ribonuclease H-like superfamily/Ribonuclease H"/>
    <property type="match status" value="1"/>
</dbReference>
<dbReference type="InterPro" id="IPR036397">
    <property type="entry name" value="RNaseH_sf"/>
</dbReference>
<comment type="caution">
    <text evidence="2">The sequence shown here is derived from an EMBL/GenBank/DDBJ whole genome shotgun (WGS) entry which is preliminary data.</text>
</comment>
<keyword evidence="3" id="KW-1185">Reference proteome</keyword>
<dbReference type="InterPro" id="IPR050900">
    <property type="entry name" value="Transposase_IS3/IS150/IS904"/>
</dbReference>
<protein>
    <submittedName>
        <fullName evidence="2">Integrase core domain-containing protein</fullName>
    </submittedName>
</protein>
<dbReference type="PANTHER" id="PTHR46889">
    <property type="entry name" value="TRANSPOSASE INSF FOR INSERTION SEQUENCE IS3B-RELATED"/>
    <property type="match status" value="1"/>
</dbReference>
<dbReference type="InterPro" id="IPR002514">
    <property type="entry name" value="Transposase_8"/>
</dbReference>
<dbReference type="Proteomes" id="UP001469749">
    <property type="component" value="Unassembled WGS sequence"/>
</dbReference>
<dbReference type="SUPFAM" id="SSF46689">
    <property type="entry name" value="Homeodomain-like"/>
    <property type="match status" value="1"/>
</dbReference>
<evidence type="ECO:0000259" key="1">
    <source>
        <dbReference type="PROSITE" id="PS50994"/>
    </source>
</evidence>
<feature type="domain" description="Integrase catalytic" evidence="1">
    <location>
        <begin position="131"/>
        <end position="299"/>
    </location>
</feature>
<dbReference type="InterPro" id="IPR012337">
    <property type="entry name" value="RNaseH-like_sf"/>
</dbReference>
<gene>
    <name evidence="2" type="ORF">WMO25_05515</name>
</gene>
<evidence type="ECO:0000313" key="2">
    <source>
        <dbReference type="EMBL" id="MEQ2364555.1"/>
    </source>
</evidence>
<dbReference type="InterPro" id="IPR001584">
    <property type="entry name" value="Integrase_cat-core"/>
</dbReference>
<dbReference type="PANTHER" id="PTHR46889:SF4">
    <property type="entry name" value="TRANSPOSASE INSO FOR INSERTION SEQUENCE ELEMENT IS911B-RELATED"/>
    <property type="match status" value="1"/>
</dbReference>
<name>A0ABV1B292_9FIRM</name>
<dbReference type="PROSITE" id="PS50994">
    <property type="entry name" value="INTEGRASE"/>
    <property type="match status" value="1"/>
</dbReference>
<accession>A0ABV1B292</accession>
<proteinExistence type="predicted"/>